<proteinExistence type="predicted"/>
<dbReference type="AlphaFoldDB" id="A0A9Q9B6T9"/>
<feature type="compositionally biased region" description="Basic and acidic residues" evidence="1">
    <location>
        <begin position="208"/>
        <end position="219"/>
    </location>
</feature>
<feature type="region of interest" description="Disordered" evidence="1">
    <location>
        <begin position="134"/>
        <end position="219"/>
    </location>
</feature>
<evidence type="ECO:0000256" key="1">
    <source>
        <dbReference type="SAM" id="MobiDB-lite"/>
    </source>
</evidence>
<feature type="compositionally biased region" description="Low complexity" evidence="1">
    <location>
        <begin position="182"/>
        <end position="191"/>
    </location>
</feature>
<evidence type="ECO:0000313" key="2">
    <source>
        <dbReference type="EMBL" id="USW59320.1"/>
    </source>
</evidence>
<feature type="compositionally biased region" description="Basic and acidic residues" evidence="1">
    <location>
        <begin position="166"/>
        <end position="179"/>
    </location>
</feature>
<dbReference type="EMBL" id="CP099429">
    <property type="protein sequence ID" value="USW59320.1"/>
    <property type="molecule type" value="Genomic_DNA"/>
</dbReference>
<evidence type="ECO:0000313" key="3">
    <source>
        <dbReference type="Proteomes" id="UP001056384"/>
    </source>
</evidence>
<dbReference type="Proteomes" id="UP001056384">
    <property type="component" value="Chromosome 12"/>
</dbReference>
<sequence length="219" mass="24658">MSRMLRTATEQEAQLENVILHHQTFDVADFIASTMTTANSMAYLRIAYKAVEHISVRNNLLVSEAQRIEANIDISSHHAMRGRDFTDSMLADGDVEVLEQLSMSQRENRILDVSREVVKVRDWNRILTRSIEDKMNGKDRHQPYRNADGEQGEQAGGRRSLGAQESHSRTTRVEAERVRGTAAKPARGAAMAREECTQRVSRGCHSGTGEDRPALRLLD</sequence>
<organism evidence="2 3">
    <name type="scientific">Septoria linicola</name>
    <dbReference type="NCBI Taxonomy" id="215465"/>
    <lineage>
        <taxon>Eukaryota</taxon>
        <taxon>Fungi</taxon>
        <taxon>Dikarya</taxon>
        <taxon>Ascomycota</taxon>
        <taxon>Pezizomycotina</taxon>
        <taxon>Dothideomycetes</taxon>
        <taxon>Dothideomycetidae</taxon>
        <taxon>Mycosphaerellales</taxon>
        <taxon>Mycosphaerellaceae</taxon>
        <taxon>Septoria</taxon>
    </lineage>
</organism>
<name>A0A9Q9B6T9_9PEZI</name>
<reference evidence="2" key="1">
    <citation type="submission" date="2022-06" db="EMBL/GenBank/DDBJ databases">
        <title>Complete genome sequences of two strains of the flax pathogen Septoria linicola.</title>
        <authorList>
            <person name="Lapalu N."/>
            <person name="Simon A."/>
            <person name="Demenou B."/>
            <person name="Paumier D."/>
            <person name="Guillot M.-P."/>
            <person name="Gout L."/>
            <person name="Valade R."/>
        </authorList>
    </citation>
    <scope>NUCLEOTIDE SEQUENCE</scope>
    <source>
        <strain evidence="2">SE15195</strain>
    </source>
</reference>
<protein>
    <submittedName>
        <fullName evidence="2">Uncharacterized protein</fullName>
    </submittedName>
</protein>
<keyword evidence="3" id="KW-1185">Reference proteome</keyword>
<gene>
    <name evidence="2" type="ORF">Slin15195_G126390</name>
</gene>
<accession>A0A9Q9B6T9</accession>